<dbReference type="Gene3D" id="2.60.120.920">
    <property type="match status" value="1"/>
</dbReference>
<evidence type="ECO:0000259" key="1">
    <source>
        <dbReference type="PROSITE" id="PS50188"/>
    </source>
</evidence>
<dbReference type="AlphaFoldDB" id="A0A1U8CXT0"/>
<feature type="domain" description="B30.2/SPRY" evidence="1">
    <location>
        <begin position="22"/>
        <end position="212"/>
    </location>
</feature>
<dbReference type="SMART" id="SM00449">
    <property type="entry name" value="SPRY"/>
    <property type="match status" value="1"/>
</dbReference>
<dbReference type="SUPFAM" id="SSF49899">
    <property type="entry name" value="Concanavalin A-like lectins/glucanases"/>
    <property type="match status" value="1"/>
</dbReference>
<evidence type="ECO:0000313" key="2">
    <source>
        <dbReference type="Proteomes" id="UP000189705"/>
    </source>
</evidence>
<dbReference type="Proteomes" id="UP000189705">
    <property type="component" value="Unplaced"/>
</dbReference>
<dbReference type="InterPro" id="IPR013320">
    <property type="entry name" value="ConA-like_dom_sf"/>
</dbReference>
<dbReference type="PANTHER" id="PTHR24103">
    <property type="entry name" value="E3 UBIQUITIN-PROTEIN LIGASE TRIM"/>
    <property type="match status" value="1"/>
</dbReference>
<dbReference type="Pfam" id="PF00622">
    <property type="entry name" value="SPRY"/>
    <property type="match status" value="1"/>
</dbReference>
<dbReference type="InterPro" id="IPR006574">
    <property type="entry name" value="PRY"/>
</dbReference>
<evidence type="ECO:0000313" key="3">
    <source>
        <dbReference type="RefSeq" id="XP_014373862.1"/>
    </source>
</evidence>
<dbReference type="SMART" id="SM00589">
    <property type="entry name" value="PRY"/>
    <property type="match status" value="1"/>
</dbReference>
<proteinExistence type="predicted"/>
<dbReference type="FunFam" id="2.60.120.920:FF:000004">
    <property type="entry name" value="Butyrophilin subfamily 1 member A1"/>
    <property type="match status" value="1"/>
</dbReference>
<dbReference type="CDD" id="cd12888">
    <property type="entry name" value="SPRY_PRY_TRIM7_like"/>
    <property type="match status" value="1"/>
</dbReference>
<protein>
    <submittedName>
        <fullName evidence="3">Zinc finger protein RFP-like</fullName>
    </submittedName>
</protein>
<sequence>MGTQDTCSSGVRLREALRGGALRSRSSRSGDCGAERVCVLKVTLDPATAHPQLILSENQKSVSWGKAWQHLPKNPERFDTVDCVLGCERFASGRHFWEVDVGDKGAWAVGVARESVTRKGRISPNPEGGIWAVERWWRGEYIALTSPDWTPLPLRSAPRRVQVYLNYEWGQVTFSAADTNALIFTFPLASFTGEKVHPWFRVGEGTQLSLRS</sequence>
<dbReference type="KEGG" id="asn:106721990"/>
<dbReference type="PROSITE" id="PS50188">
    <property type="entry name" value="B302_SPRY"/>
    <property type="match status" value="1"/>
</dbReference>
<dbReference type="InterPro" id="IPR001870">
    <property type="entry name" value="B30.2/SPRY"/>
</dbReference>
<gene>
    <name evidence="3" type="primary">LOC106721990</name>
</gene>
<dbReference type="RefSeq" id="XP_014373862.1">
    <property type="nucleotide sequence ID" value="XM_014518376.1"/>
</dbReference>
<keyword evidence="2" id="KW-1185">Reference proteome</keyword>
<dbReference type="InterPro" id="IPR050143">
    <property type="entry name" value="TRIM/RBCC"/>
</dbReference>
<organism evidence="2 3">
    <name type="scientific">Alligator sinensis</name>
    <name type="common">Chinese alligator</name>
    <dbReference type="NCBI Taxonomy" id="38654"/>
    <lineage>
        <taxon>Eukaryota</taxon>
        <taxon>Metazoa</taxon>
        <taxon>Chordata</taxon>
        <taxon>Craniata</taxon>
        <taxon>Vertebrata</taxon>
        <taxon>Euteleostomi</taxon>
        <taxon>Archelosauria</taxon>
        <taxon>Archosauria</taxon>
        <taxon>Crocodylia</taxon>
        <taxon>Alligatoridae</taxon>
        <taxon>Alligatorinae</taxon>
        <taxon>Alligator</taxon>
    </lineage>
</organism>
<name>A0A1U8CXT0_ALLSI</name>
<reference evidence="3" key="1">
    <citation type="submission" date="2025-08" db="UniProtKB">
        <authorList>
            <consortium name="RefSeq"/>
        </authorList>
    </citation>
    <scope>IDENTIFICATION</scope>
</reference>
<dbReference type="GeneID" id="106721990"/>
<dbReference type="InterPro" id="IPR003879">
    <property type="entry name" value="Butyrophylin_SPRY"/>
</dbReference>
<dbReference type="InterPro" id="IPR043136">
    <property type="entry name" value="B30.2/SPRY_sf"/>
</dbReference>
<dbReference type="InParanoid" id="A0A1U8CXT0"/>
<dbReference type="Pfam" id="PF13765">
    <property type="entry name" value="PRY"/>
    <property type="match status" value="1"/>
</dbReference>
<dbReference type="OrthoDB" id="9049620at2759"/>
<accession>A0A1U8CXT0</accession>
<dbReference type="PRINTS" id="PR01407">
    <property type="entry name" value="BUTYPHLNCDUF"/>
</dbReference>
<dbReference type="InterPro" id="IPR003877">
    <property type="entry name" value="SPRY_dom"/>
</dbReference>
<dbReference type="STRING" id="38654.A0A1U8CXT0"/>